<dbReference type="Pfam" id="PF00589">
    <property type="entry name" value="Phage_integrase"/>
    <property type="match status" value="1"/>
</dbReference>
<feature type="region of interest" description="Disordered" evidence="4">
    <location>
        <begin position="196"/>
        <end position="225"/>
    </location>
</feature>
<evidence type="ECO:0000313" key="7">
    <source>
        <dbReference type="Proteomes" id="UP001469365"/>
    </source>
</evidence>
<name>A0ABU9DU62_9BACL</name>
<keyword evidence="7" id="KW-1185">Reference proteome</keyword>
<dbReference type="InterPro" id="IPR011010">
    <property type="entry name" value="DNA_brk_join_enz"/>
</dbReference>
<evidence type="ECO:0000256" key="1">
    <source>
        <dbReference type="ARBA" id="ARBA00008857"/>
    </source>
</evidence>
<evidence type="ECO:0000313" key="6">
    <source>
        <dbReference type="EMBL" id="MEK8132362.1"/>
    </source>
</evidence>
<dbReference type="Gene3D" id="1.10.443.10">
    <property type="entry name" value="Intergrase catalytic core"/>
    <property type="match status" value="1"/>
</dbReference>
<dbReference type="PROSITE" id="PS51898">
    <property type="entry name" value="TYR_RECOMBINASE"/>
    <property type="match status" value="1"/>
</dbReference>
<dbReference type="CDD" id="cd01189">
    <property type="entry name" value="INT_ICEBs1_C_like"/>
    <property type="match status" value="1"/>
</dbReference>
<dbReference type="InterPro" id="IPR050090">
    <property type="entry name" value="Tyrosine_recombinase_XerCD"/>
</dbReference>
<evidence type="ECO:0000256" key="2">
    <source>
        <dbReference type="ARBA" id="ARBA00023125"/>
    </source>
</evidence>
<protein>
    <submittedName>
        <fullName evidence="6">Site-specific integrase</fullName>
    </submittedName>
</protein>
<dbReference type="InterPro" id="IPR013762">
    <property type="entry name" value="Integrase-like_cat_sf"/>
</dbReference>
<keyword evidence="2" id="KW-0238">DNA-binding</keyword>
<evidence type="ECO:0000256" key="3">
    <source>
        <dbReference type="ARBA" id="ARBA00023172"/>
    </source>
</evidence>
<comment type="similarity">
    <text evidence="1">Belongs to the 'phage' integrase family.</text>
</comment>
<keyword evidence="3" id="KW-0233">DNA recombination</keyword>
<feature type="compositionally biased region" description="Basic and acidic residues" evidence="4">
    <location>
        <begin position="196"/>
        <end position="208"/>
    </location>
</feature>
<dbReference type="EMBL" id="JBBPCC010000029">
    <property type="protein sequence ID" value="MEK8132362.1"/>
    <property type="molecule type" value="Genomic_DNA"/>
</dbReference>
<dbReference type="InterPro" id="IPR002104">
    <property type="entry name" value="Integrase_catalytic"/>
</dbReference>
<gene>
    <name evidence="6" type="ORF">WMW72_31135</name>
</gene>
<dbReference type="Proteomes" id="UP001469365">
    <property type="component" value="Unassembled WGS sequence"/>
</dbReference>
<reference evidence="6 7" key="1">
    <citation type="submission" date="2024-04" db="EMBL/GenBank/DDBJ databases">
        <title>draft genome sequnece of Paenibacillus filicis.</title>
        <authorList>
            <person name="Kim D.-U."/>
        </authorList>
    </citation>
    <scope>NUCLEOTIDE SEQUENCE [LARGE SCALE GENOMIC DNA]</scope>
    <source>
        <strain evidence="6 7">KACC14197</strain>
    </source>
</reference>
<dbReference type="SUPFAM" id="SSF56349">
    <property type="entry name" value="DNA breaking-rejoining enzymes"/>
    <property type="match status" value="1"/>
</dbReference>
<proteinExistence type="inferred from homology"/>
<dbReference type="PANTHER" id="PTHR30349:SF41">
    <property type="entry name" value="INTEGRASE_RECOMBINASE PROTEIN MJ0367-RELATED"/>
    <property type="match status" value="1"/>
</dbReference>
<dbReference type="RefSeq" id="WP_341419496.1">
    <property type="nucleotide sequence ID" value="NZ_JBBPCC010000029.1"/>
</dbReference>
<accession>A0ABU9DU62</accession>
<evidence type="ECO:0000256" key="4">
    <source>
        <dbReference type="SAM" id="MobiDB-lite"/>
    </source>
</evidence>
<dbReference type="PANTHER" id="PTHR30349">
    <property type="entry name" value="PHAGE INTEGRASE-RELATED"/>
    <property type="match status" value="1"/>
</dbReference>
<comment type="caution">
    <text evidence="6">The sequence shown here is derived from an EMBL/GenBank/DDBJ whole genome shotgun (WGS) entry which is preliminary data.</text>
</comment>
<sequence length="225" mass="26681">MDLEPLWRLYFFGAMFGGYRRGELLALEWPNVDFDQNRFYIDKSISWTENGTAAVKGTKEDNEDWVDMPLWYMRELKEFRLAWNEEHLEIHPDDWLGEDHQYVFHNRTGKPYYHDTPTATWRRFLKKHKLKHIRLHDLRHTAATLLLEDGVDLKLIQERLRHAKLETTGDFYAHVTPKASRGVADRLEKFDPQKVRDGVGTKWGRDTSGEGQIAPISQFRKKRKA</sequence>
<organism evidence="6 7">
    <name type="scientific">Paenibacillus filicis</name>
    <dbReference type="NCBI Taxonomy" id="669464"/>
    <lineage>
        <taxon>Bacteria</taxon>
        <taxon>Bacillati</taxon>
        <taxon>Bacillota</taxon>
        <taxon>Bacilli</taxon>
        <taxon>Bacillales</taxon>
        <taxon>Paenibacillaceae</taxon>
        <taxon>Paenibacillus</taxon>
    </lineage>
</organism>
<feature type="domain" description="Tyr recombinase" evidence="5">
    <location>
        <begin position="1"/>
        <end position="185"/>
    </location>
</feature>
<evidence type="ECO:0000259" key="5">
    <source>
        <dbReference type="PROSITE" id="PS51898"/>
    </source>
</evidence>